<gene>
    <name evidence="1" type="ORF">EV193_105421</name>
</gene>
<dbReference type="AlphaFoldDB" id="A0A4Q7KQ86"/>
<dbReference type="Proteomes" id="UP000294257">
    <property type="component" value="Unassembled WGS sequence"/>
</dbReference>
<sequence>MFTAESTSWQLRRGTDHATDMALWLRDSLALSVDTSPYVPSLDPSVPVHVPSTVDRAAVQREWPGWWDDVLRNAAAEGPSDLRARHDDYPTTETSPLLADRPAIRSALPATRESFGRYTMTVPRREPRRGLLITELVAELEAELGRRANPFRLVITEVRVDGFLWERLADDHLLASVQWIEDESFVRRELGPVIRELA</sequence>
<protein>
    <submittedName>
        <fullName evidence="1">Uncharacterized protein</fullName>
    </submittedName>
</protein>
<dbReference type="OrthoDB" id="3683454at2"/>
<proteinExistence type="predicted"/>
<dbReference type="EMBL" id="SGWQ01000005">
    <property type="protein sequence ID" value="RZS37861.1"/>
    <property type="molecule type" value="Genomic_DNA"/>
</dbReference>
<comment type="caution">
    <text evidence="1">The sequence shown here is derived from an EMBL/GenBank/DDBJ whole genome shotgun (WGS) entry which is preliminary data.</text>
</comment>
<evidence type="ECO:0000313" key="2">
    <source>
        <dbReference type="Proteomes" id="UP000294257"/>
    </source>
</evidence>
<keyword evidence="2" id="KW-1185">Reference proteome</keyword>
<dbReference type="RefSeq" id="WP_130345281.1">
    <property type="nucleotide sequence ID" value="NZ_SGWQ01000005.1"/>
</dbReference>
<evidence type="ECO:0000313" key="1">
    <source>
        <dbReference type="EMBL" id="RZS37861.1"/>
    </source>
</evidence>
<accession>A0A4Q7KQ86</accession>
<name>A0A4Q7KQ86_9PSEU</name>
<organism evidence="1 2">
    <name type="scientific">Herbihabitans rhizosphaerae</name>
    <dbReference type="NCBI Taxonomy" id="1872711"/>
    <lineage>
        <taxon>Bacteria</taxon>
        <taxon>Bacillati</taxon>
        <taxon>Actinomycetota</taxon>
        <taxon>Actinomycetes</taxon>
        <taxon>Pseudonocardiales</taxon>
        <taxon>Pseudonocardiaceae</taxon>
        <taxon>Herbihabitans</taxon>
    </lineage>
</organism>
<reference evidence="1 2" key="1">
    <citation type="submission" date="2019-02" db="EMBL/GenBank/DDBJ databases">
        <title>Genomic Encyclopedia of Type Strains, Phase IV (KMG-IV): sequencing the most valuable type-strain genomes for metagenomic binning, comparative biology and taxonomic classification.</title>
        <authorList>
            <person name="Goeker M."/>
        </authorList>
    </citation>
    <scope>NUCLEOTIDE SEQUENCE [LARGE SCALE GENOMIC DNA]</scope>
    <source>
        <strain evidence="1 2">DSM 101727</strain>
    </source>
</reference>